<evidence type="ECO:0000313" key="2">
    <source>
        <dbReference type="Proteomes" id="UP000325134"/>
    </source>
</evidence>
<dbReference type="Proteomes" id="UP000325134">
    <property type="component" value="Unassembled WGS sequence"/>
</dbReference>
<keyword evidence="2" id="KW-1185">Reference proteome</keyword>
<protein>
    <submittedName>
        <fullName evidence="1">Uncharacterized protein</fullName>
    </submittedName>
</protein>
<proteinExistence type="predicted"/>
<evidence type="ECO:0000313" key="1">
    <source>
        <dbReference type="EMBL" id="SHF30116.1"/>
    </source>
</evidence>
<dbReference type="EMBL" id="FQVK01000026">
    <property type="protein sequence ID" value="SHF30116.1"/>
    <property type="molecule type" value="Genomic_DNA"/>
</dbReference>
<accession>A0A1M5AJ12</accession>
<reference evidence="1 2" key="1">
    <citation type="submission" date="2016-11" db="EMBL/GenBank/DDBJ databases">
        <authorList>
            <person name="Varghese N."/>
            <person name="Submissions S."/>
        </authorList>
    </citation>
    <scope>NUCLEOTIDE SEQUENCE [LARGE SCALE GENOMIC DNA]</scope>
    <source>
        <strain evidence="1 2">DSM 29341</strain>
    </source>
</reference>
<name>A0A1M5AJ12_9RHOB</name>
<gene>
    <name evidence="1" type="ORF">SAMN05444279_12619</name>
</gene>
<dbReference type="OrthoDB" id="7870782at2"/>
<dbReference type="AlphaFoldDB" id="A0A1M5AJ12"/>
<organism evidence="1 2">
    <name type="scientific">Ruegeria intermedia</name>
    <dbReference type="NCBI Taxonomy" id="996115"/>
    <lineage>
        <taxon>Bacteria</taxon>
        <taxon>Pseudomonadati</taxon>
        <taxon>Pseudomonadota</taxon>
        <taxon>Alphaproteobacteria</taxon>
        <taxon>Rhodobacterales</taxon>
        <taxon>Roseobacteraceae</taxon>
        <taxon>Ruegeria</taxon>
    </lineage>
</organism>
<dbReference type="RefSeq" id="WP_149777017.1">
    <property type="nucleotide sequence ID" value="NZ_FQVK01000026.1"/>
</dbReference>
<sequence length="71" mass="7982">MTAHDFSAEIARLERQLREANLETRLALQPSVSKVIDRMRAEGVPVPTRLRLLDAALVEDALEAKFDNLPI</sequence>